<dbReference type="Proteomes" id="UP000549250">
    <property type="component" value="Unassembled WGS sequence"/>
</dbReference>
<sequence>MIVEIDGSTRACSFCLGGKVYRSLLADTYLSTDADARMSVLNIPGISVHISAEQAERLADAGVKDKRNVLAMEK</sequence>
<reference evidence="1 2" key="1">
    <citation type="submission" date="2020-08" db="EMBL/GenBank/DDBJ databases">
        <title>Genomic Encyclopedia of Type Strains, Phase III (KMG-III): the genomes of soil and plant-associated and newly described type strains.</title>
        <authorList>
            <person name="Whitman W."/>
        </authorList>
    </citation>
    <scope>NUCLEOTIDE SEQUENCE [LARGE SCALE GENOMIC DNA]</scope>
    <source>
        <strain evidence="1 2">CECT 4462</strain>
    </source>
</reference>
<organism evidence="1 2">
    <name type="scientific">Azomonas macrocytogenes</name>
    <name type="common">Azotobacter macrocytogenes</name>
    <dbReference type="NCBI Taxonomy" id="69962"/>
    <lineage>
        <taxon>Bacteria</taxon>
        <taxon>Pseudomonadati</taxon>
        <taxon>Pseudomonadota</taxon>
        <taxon>Gammaproteobacteria</taxon>
        <taxon>Pseudomonadales</taxon>
        <taxon>Pseudomonadaceae</taxon>
        <taxon>Azomonas</taxon>
    </lineage>
</organism>
<keyword evidence="2" id="KW-1185">Reference proteome</keyword>
<dbReference type="InterPro" id="IPR021564">
    <property type="entry name" value="DUF3203"/>
</dbReference>
<dbReference type="AlphaFoldDB" id="A0A839TAW9"/>
<name>A0A839TAW9_AZOMA</name>
<comment type="caution">
    <text evidence="1">The sequence shown here is derived from an EMBL/GenBank/DDBJ whole genome shotgun (WGS) entry which is preliminary data.</text>
</comment>
<dbReference type="InterPro" id="IPR038079">
    <property type="entry name" value="PA2021-like_sf"/>
</dbReference>
<dbReference type="EMBL" id="JACHXI010000019">
    <property type="protein sequence ID" value="MBB3104763.1"/>
    <property type="molecule type" value="Genomic_DNA"/>
</dbReference>
<dbReference type="SUPFAM" id="SSF141447">
    <property type="entry name" value="PA2021-like"/>
    <property type="match status" value="1"/>
</dbReference>
<gene>
    <name evidence="1" type="ORF">FHR87_003189</name>
</gene>
<dbReference type="Pfam" id="PF11462">
    <property type="entry name" value="DUF3203"/>
    <property type="match status" value="1"/>
</dbReference>
<accession>A0A839TAW9</accession>
<proteinExistence type="predicted"/>
<dbReference type="Gene3D" id="3.40.1170.40">
    <property type="entry name" value="Protein of unknown function DUF3203"/>
    <property type="match status" value="1"/>
</dbReference>
<evidence type="ECO:0000313" key="2">
    <source>
        <dbReference type="Proteomes" id="UP000549250"/>
    </source>
</evidence>
<evidence type="ECO:0000313" key="1">
    <source>
        <dbReference type="EMBL" id="MBB3104763.1"/>
    </source>
</evidence>
<dbReference type="RefSeq" id="WP_183167607.1">
    <property type="nucleotide sequence ID" value="NZ_JACHXI010000019.1"/>
</dbReference>
<protein>
    <submittedName>
        <fullName evidence="1">Uncharacterized protein</fullName>
    </submittedName>
</protein>